<reference evidence="2" key="1">
    <citation type="submission" date="2021-01" db="EMBL/GenBank/DDBJ databases">
        <authorList>
            <person name="Zahm M."/>
            <person name="Roques C."/>
            <person name="Cabau C."/>
            <person name="Klopp C."/>
            <person name="Donnadieu C."/>
            <person name="Jouanno E."/>
            <person name="Lampietro C."/>
            <person name="Louis A."/>
            <person name="Herpin A."/>
            <person name="Echchiki A."/>
            <person name="Berthelot C."/>
            <person name="Parey E."/>
            <person name="Roest-Crollius H."/>
            <person name="Braasch I."/>
            <person name="Postlethwait J."/>
            <person name="Bobe J."/>
            <person name="Montfort J."/>
            <person name="Bouchez O."/>
            <person name="Begum T."/>
            <person name="Mejri S."/>
            <person name="Adams A."/>
            <person name="Chen W.-J."/>
            <person name="Guiguen Y."/>
        </authorList>
    </citation>
    <scope>NUCLEOTIDE SEQUENCE</scope>
    <source>
        <strain evidence="2">YG-15Mar2019-1</strain>
        <tissue evidence="2">Brain</tissue>
    </source>
</reference>
<proteinExistence type="predicted"/>
<organism evidence="2 3">
    <name type="scientific">Megalops atlanticus</name>
    <name type="common">Tarpon</name>
    <name type="synonym">Clupea gigantea</name>
    <dbReference type="NCBI Taxonomy" id="7932"/>
    <lineage>
        <taxon>Eukaryota</taxon>
        <taxon>Metazoa</taxon>
        <taxon>Chordata</taxon>
        <taxon>Craniata</taxon>
        <taxon>Vertebrata</taxon>
        <taxon>Euteleostomi</taxon>
        <taxon>Actinopterygii</taxon>
        <taxon>Neopterygii</taxon>
        <taxon>Teleostei</taxon>
        <taxon>Elopiformes</taxon>
        <taxon>Megalopidae</taxon>
        <taxon>Megalops</taxon>
    </lineage>
</organism>
<dbReference type="AlphaFoldDB" id="A0A9D3PSE7"/>
<dbReference type="Proteomes" id="UP001046870">
    <property type="component" value="Chromosome 12"/>
</dbReference>
<evidence type="ECO:0000256" key="1">
    <source>
        <dbReference type="SAM" id="MobiDB-lite"/>
    </source>
</evidence>
<feature type="compositionally biased region" description="Polar residues" evidence="1">
    <location>
        <begin position="77"/>
        <end position="89"/>
    </location>
</feature>
<evidence type="ECO:0000313" key="3">
    <source>
        <dbReference type="Proteomes" id="UP001046870"/>
    </source>
</evidence>
<dbReference type="EMBL" id="JAFDVH010000012">
    <property type="protein sequence ID" value="KAG7467344.1"/>
    <property type="molecule type" value="Genomic_DNA"/>
</dbReference>
<gene>
    <name evidence="2" type="ORF">MATL_G00152360</name>
</gene>
<name>A0A9D3PSE7_MEGAT</name>
<protein>
    <submittedName>
        <fullName evidence="2">Uncharacterized protein</fullName>
    </submittedName>
</protein>
<comment type="caution">
    <text evidence="2">The sequence shown here is derived from an EMBL/GenBank/DDBJ whole genome shotgun (WGS) entry which is preliminary data.</text>
</comment>
<sequence length="144" mass="16044">MPSANSTICPHTPADMGVASKRADMSHDIKRGSATSPNSRGHFAQLLRQLRLRCCKLQIIQGQDRAVRHLLPHLSKPASQHPSLHSFRTSALPGEDDPLRSSKVSILRDFRVSTFFGRFLQRLWMQWSLGCQSTVTLLKVGSNA</sequence>
<feature type="region of interest" description="Disordered" evidence="1">
    <location>
        <begin position="74"/>
        <end position="95"/>
    </location>
</feature>
<keyword evidence="3" id="KW-1185">Reference proteome</keyword>
<evidence type="ECO:0000313" key="2">
    <source>
        <dbReference type="EMBL" id="KAG7467344.1"/>
    </source>
</evidence>
<accession>A0A9D3PSE7</accession>